<proteinExistence type="predicted"/>
<dbReference type="Proteomes" id="UP000009296">
    <property type="component" value="Chromosome"/>
</dbReference>
<protein>
    <recommendedName>
        <fullName evidence="3">PrcB C-terminal domain-containing protein</fullName>
    </recommendedName>
</protein>
<dbReference type="GeneID" id="10772834"/>
<dbReference type="OrthoDB" id="60652at2157"/>
<dbReference type="AlphaFoldDB" id="F8ALZ9"/>
<evidence type="ECO:0008006" key="3">
    <source>
        <dbReference type="Google" id="ProtNLM"/>
    </source>
</evidence>
<dbReference type="eggNOG" id="arCOG05081">
    <property type="taxonomic scope" value="Archaea"/>
</dbReference>
<evidence type="ECO:0000313" key="2">
    <source>
        <dbReference type="Proteomes" id="UP000009296"/>
    </source>
</evidence>
<dbReference type="HOGENOM" id="CLU_138329_0_0_2"/>
<dbReference type="KEGG" id="mok:Metok_0697"/>
<keyword evidence="2" id="KW-1185">Reference proteome</keyword>
<name>F8ALZ9_METOI</name>
<dbReference type="PROSITE" id="PS51257">
    <property type="entry name" value="PROKAR_LIPOPROTEIN"/>
    <property type="match status" value="1"/>
</dbReference>
<reference evidence="1" key="1">
    <citation type="submission" date="2011-05" db="EMBL/GenBank/DDBJ databases">
        <title>Complete sequence of chromosome of Methanothermococcus okinawensis IH1.</title>
        <authorList>
            <consortium name="US DOE Joint Genome Institute"/>
            <person name="Lucas S."/>
            <person name="Han J."/>
            <person name="Lapidus A."/>
            <person name="Cheng J.-F."/>
            <person name="Goodwin L."/>
            <person name="Pitluck S."/>
            <person name="Peters L."/>
            <person name="Mikhailova N."/>
            <person name="Held B."/>
            <person name="Han C."/>
            <person name="Tapia R."/>
            <person name="Land M."/>
            <person name="Hauser L."/>
            <person name="Kyrpides N."/>
            <person name="Ivanova N."/>
            <person name="Pagani I."/>
            <person name="Sieprawska-Lupa M."/>
            <person name="Takai K."/>
            <person name="Miyazaki J."/>
            <person name="Whitman W."/>
            <person name="Woyke T."/>
        </authorList>
    </citation>
    <scope>NUCLEOTIDE SEQUENCE [LARGE SCALE GENOMIC DNA]</scope>
    <source>
        <strain evidence="1">IH1</strain>
    </source>
</reference>
<dbReference type="STRING" id="647113.Metok_0697"/>
<dbReference type="EMBL" id="CP002792">
    <property type="protein sequence ID" value="AEH06674.1"/>
    <property type="molecule type" value="Genomic_DNA"/>
</dbReference>
<gene>
    <name evidence="1" type="ordered locus">Metok_0697</name>
</gene>
<accession>F8ALZ9</accession>
<organism evidence="1 2">
    <name type="scientific">Methanothermococcus okinawensis (strain DSM 14208 / JCM 11175 / IH1)</name>
    <dbReference type="NCBI Taxonomy" id="647113"/>
    <lineage>
        <taxon>Archaea</taxon>
        <taxon>Methanobacteriati</taxon>
        <taxon>Methanobacteriota</taxon>
        <taxon>Methanomada group</taxon>
        <taxon>Methanococci</taxon>
        <taxon>Methanococcales</taxon>
        <taxon>Methanococcaceae</taxon>
        <taxon>Methanothermococcus</taxon>
    </lineage>
</organism>
<evidence type="ECO:0000313" key="1">
    <source>
        <dbReference type="EMBL" id="AEH06674.1"/>
    </source>
</evidence>
<dbReference type="RefSeq" id="WP_013866860.1">
    <property type="nucleotide sequence ID" value="NC_015636.1"/>
</dbReference>
<sequence>MKSLKNKLLLLFSIFAILLMVSLSSCLDFFNDDVNIHKTINNKNITIKNSSNFGYNRALNGNKNVDKNNKNKDTYSNCNNLPIPINYTILEYGQYGKYDKKYYCSYIDNRKNTTIICVYGGKKPNYYSIKIAKIIKNSNEDITVYVSSTVQNNNSIVITSPYEIVEVNGIYKNVKFIDTR</sequence>